<gene>
    <name evidence="2" type="ORF">AUEXF2481DRAFT_184807</name>
</gene>
<dbReference type="OrthoDB" id="10584918at2759"/>
<evidence type="ECO:0000313" key="2">
    <source>
        <dbReference type="EMBL" id="KEQ99588.1"/>
    </source>
</evidence>
<proteinExistence type="predicted"/>
<protein>
    <submittedName>
        <fullName evidence="2">Uncharacterized protein</fullName>
    </submittedName>
</protein>
<evidence type="ECO:0000256" key="1">
    <source>
        <dbReference type="SAM" id="SignalP"/>
    </source>
</evidence>
<feature type="chain" id="PRO_5001703402" evidence="1">
    <location>
        <begin position="20"/>
        <end position="126"/>
    </location>
</feature>
<evidence type="ECO:0000313" key="3">
    <source>
        <dbReference type="Proteomes" id="UP000030641"/>
    </source>
</evidence>
<organism evidence="2 3">
    <name type="scientific">Aureobasidium subglaciale (strain EXF-2481)</name>
    <name type="common">Aureobasidium pullulans var. subglaciale</name>
    <dbReference type="NCBI Taxonomy" id="1043005"/>
    <lineage>
        <taxon>Eukaryota</taxon>
        <taxon>Fungi</taxon>
        <taxon>Dikarya</taxon>
        <taxon>Ascomycota</taxon>
        <taxon>Pezizomycotina</taxon>
        <taxon>Dothideomycetes</taxon>
        <taxon>Dothideomycetidae</taxon>
        <taxon>Dothideales</taxon>
        <taxon>Saccotheciaceae</taxon>
        <taxon>Aureobasidium</taxon>
    </lineage>
</organism>
<reference evidence="2 3" key="1">
    <citation type="journal article" date="2014" name="BMC Genomics">
        <title>Genome sequencing of four Aureobasidium pullulans varieties: biotechnological potential, stress tolerance, and description of new species.</title>
        <authorList>
            <person name="Gostin Ar C."/>
            <person name="Ohm R.A."/>
            <person name="Kogej T."/>
            <person name="Sonjak S."/>
            <person name="Turk M."/>
            <person name="Zajc J."/>
            <person name="Zalar P."/>
            <person name="Grube M."/>
            <person name="Sun H."/>
            <person name="Han J."/>
            <person name="Sharma A."/>
            <person name="Chiniquy J."/>
            <person name="Ngan C.Y."/>
            <person name="Lipzen A."/>
            <person name="Barry K."/>
            <person name="Grigoriev I.V."/>
            <person name="Gunde-Cimerman N."/>
        </authorList>
    </citation>
    <scope>NUCLEOTIDE SEQUENCE [LARGE SCALE GENOMIC DNA]</scope>
    <source>
        <strain evidence="2 3">EXF-2481</strain>
    </source>
</reference>
<dbReference type="RefSeq" id="XP_013348419.1">
    <property type="nucleotide sequence ID" value="XM_013492965.1"/>
</dbReference>
<dbReference type="GeneID" id="25362353"/>
<sequence length="126" mass="13804">MVDHFWASLLLVYGVGVLGRCSRSSSLLFEIDQGRPDSRKVRWLNMDTSFPDHCKQTSDSSSSYESTQEPLVLGHRKSHGLSSTRVSVSFPSSGLKPPLPILFPSSTKSIGLLSLQEASLSFQSDS</sequence>
<accession>A0A074YP71</accession>
<dbReference type="AlphaFoldDB" id="A0A074YP71"/>
<name>A0A074YP71_AURSE</name>
<dbReference type="InParanoid" id="A0A074YP71"/>
<keyword evidence="1" id="KW-0732">Signal</keyword>
<dbReference type="Proteomes" id="UP000030641">
    <property type="component" value="Unassembled WGS sequence"/>
</dbReference>
<feature type="signal peptide" evidence="1">
    <location>
        <begin position="1"/>
        <end position="19"/>
    </location>
</feature>
<dbReference type="HOGENOM" id="CLU_1981229_0_0_1"/>
<keyword evidence="3" id="KW-1185">Reference proteome</keyword>
<dbReference type="EMBL" id="KL584750">
    <property type="protein sequence ID" value="KEQ99588.1"/>
    <property type="molecule type" value="Genomic_DNA"/>
</dbReference>